<dbReference type="AlphaFoldDB" id="A0A7W7Q6E2"/>
<keyword evidence="6" id="KW-1185">Reference proteome</keyword>
<dbReference type="Gene3D" id="2.130.10.30">
    <property type="entry name" value="Regulator of chromosome condensation 1/beta-lactamase-inhibitor protein II"/>
    <property type="match status" value="2"/>
</dbReference>
<dbReference type="InterPro" id="IPR000408">
    <property type="entry name" value="Reg_chr_condens"/>
</dbReference>
<comment type="caution">
    <text evidence="5">The sequence shown here is derived from an EMBL/GenBank/DDBJ whole genome shotgun (WGS) entry which is preliminary data.</text>
</comment>
<feature type="signal peptide" evidence="3">
    <location>
        <begin position="1"/>
        <end position="25"/>
    </location>
</feature>
<dbReference type="SUPFAM" id="SSF50985">
    <property type="entry name" value="RCC1/BLIP-II"/>
    <property type="match status" value="1"/>
</dbReference>
<feature type="domain" description="RCC1-like" evidence="4">
    <location>
        <begin position="397"/>
        <end position="751"/>
    </location>
</feature>
<keyword evidence="1" id="KW-0344">Guanine-nucleotide releasing factor</keyword>
<evidence type="ECO:0000256" key="2">
    <source>
        <dbReference type="ARBA" id="ARBA00022737"/>
    </source>
</evidence>
<feature type="chain" id="PRO_5030860314" evidence="3">
    <location>
        <begin position="26"/>
        <end position="758"/>
    </location>
</feature>
<dbReference type="EMBL" id="JACHJQ010000004">
    <property type="protein sequence ID" value="MBB4907910.1"/>
    <property type="molecule type" value="Genomic_DNA"/>
</dbReference>
<evidence type="ECO:0000256" key="1">
    <source>
        <dbReference type="ARBA" id="ARBA00022658"/>
    </source>
</evidence>
<dbReference type="RefSeq" id="WP_184812041.1">
    <property type="nucleotide sequence ID" value="NZ_JACHJQ010000004.1"/>
</dbReference>
<keyword evidence="3" id="KW-0732">Signal</keyword>
<accession>A0A7W7Q6E2</accession>
<name>A0A7W7Q6E2_9PSEU</name>
<dbReference type="Pfam" id="PF25390">
    <property type="entry name" value="WD40_RLD"/>
    <property type="match status" value="1"/>
</dbReference>
<dbReference type="PANTHER" id="PTHR45982">
    <property type="entry name" value="REGULATOR OF CHROMOSOME CONDENSATION"/>
    <property type="match status" value="1"/>
</dbReference>
<evidence type="ECO:0000256" key="3">
    <source>
        <dbReference type="SAM" id="SignalP"/>
    </source>
</evidence>
<protein>
    <submittedName>
        <fullName evidence="5">Alpha-tubulin suppressor-like RCC1 family protein</fullName>
    </submittedName>
</protein>
<sequence length="758" mass="76672">MFRAVLTAAFLAGALIAVPVTPSAAAPAAEVTGSTFTPRSPVRVLDTRTAGPVGAGGTVAIDLASHVPATATAVVLNVTGVAPTASTFVTVYPGGAARPTASSLNLDVGEVRANQVTVALGADRTVRLYNNSGRINLVADLAGHYGTESGALFTGLPPNRVLDTRDDHPLSSGGVRVLDLSRVVPESATAVTFNLTATLPTASTFVTAWPTGARRPTASNLNVEIGETRPNLVTAAIGADRTVSLYNNYGNVHLLADLTGFHTPDYGARFVPRAPQRVLDTRAGIGLTGPLASGGLPHPLALGEAVPVNATGVVLNLTGVGASTSTYVTAWGEGTVQPYQSSTLNVVPGKAVPNAATVVFGQYRGLYLYNHRGTVHLIADLSGMFVVSPEDCAPGCVRAWGSNDTRKLGTGQTVGSSPAPTPVAGLSGVRQVVGGGSGGASYAVLDDGTVRAWGGNEAGQLGNGWSARNGVSAVPVPVVGLTDVTAVSTNGHTTYALRADGTVWGWGQGPFGTGDHEVSNVPMPLPHLTGVTGIAVGHASTYALRPDGTVWAWGVNHHGALGTGSADDNGVLAPVRVQALSDVASIGAGSYNGYAVTSDGTAWAWGLNVHGQLGNGDPCDPFTNCESRVPVRVTGLSDAAQVVAGGDYTAYALRSDGSVAAWGYAYNGALGNGVACEGTCVSRIPVDVAGLTGVVSIASFGWGAYALRGDGTVWAWGDNTYESIGNHSAPFALAPVQVQGVDDVTVIGSGVSAGYAVS</sequence>
<dbReference type="GO" id="GO:0005737">
    <property type="term" value="C:cytoplasm"/>
    <property type="evidence" value="ECO:0007669"/>
    <property type="project" value="TreeGrafter"/>
</dbReference>
<dbReference type="GO" id="GO:0005085">
    <property type="term" value="F:guanyl-nucleotide exchange factor activity"/>
    <property type="evidence" value="ECO:0007669"/>
    <property type="project" value="TreeGrafter"/>
</dbReference>
<dbReference type="PANTHER" id="PTHR45982:SF1">
    <property type="entry name" value="REGULATOR OF CHROMOSOME CONDENSATION"/>
    <property type="match status" value="1"/>
</dbReference>
<evidence type="ECO:0000259" key="4">
    <source>
        <dbReference type="Pfam" id="PF25390"/>
    </source>
</evidence>
<dbReference type="PRINTS" id="PR00633">
    <property type="entry name" value="RCCNDNSATION"/>
</dbReference>
<evidence type="ECO:0000313" key="6">
    <source>
        <dbReference type="Proteomes" id="UP000520767"/>
    </source>
</evidence>
<organism evidence="5 6">
    <name type="scientific">Actinophytocola algeriensis</name>
    <dbReference type="NCBI Taxonomy" id="1768010"/>
    <lineage>
        <taxon>Bacteria</taxon>
        <taxon>Bacillati</taxon>
        <taxon>Actinomycetota</taxon>
        <taxon>Actinomycetes</taxon>
        <taxon>Pseudonocardiales</taxon>
        <taxon>Pseudonocardiaceae</taxon>
    </lineage>
</organism>
<proteinExistence type="predicted"/>
<gene>
    <name evidence="5" type="ORF">FHR82_004152</name>
</gene>
<dbReference type="InterPro" id="IPR058923">
    <property type="entry name" value="RCC1-like_dom"/>
</dbReference>
<reference evidence="5 6" key="1">
    <citation type="submission" date="2020-08" db="EMBL/GenBank/DDBJ databases">
        <title>Genomic Encyclopedia of Type Strains, Phase III (KMG-III): the genomes of soil and plant-associated and newly described type strains.</title>
        <authorList>
            <person name="Whitman W."/>
        </authorList>
    </citation>
    <scope>NUCLEOTIDE SEQUENCE [LARGE SCALE GENOMIC DNA]</scope>
    <source>
        <strain evidence="5 6">CECT 8960</strain>
    </source>
</reference>
<dbReference type="PROSITE" id="PS50012">
    <property type="entry name" value="RCC1_3"/>
    <property type="match status" value="6"/>
</dbReference>
<evidence type="ECO:0000313" key="5">
    <source>
        <dbReference type="EMBL" id="MBB4907910.1"/>
    </source>
</evidence>
<dbReference type="Proteomes" id="UP000520767">
    <property type="component" value="Unassembled WGS sequence"/>
</dbReference>
<dbReference type="InterPro" id="IPR051553">
    <property type="entry name" value="Ran_GTPase-activating"/>
</dbReference>
<dbReference type="InterPro" id="IPR009091">
    <property type="entry name" value="RCC1/BLIP-II"/>
</dbReference>
<keyword evidence="2" id="KW-0677">Repeat</keyword>